<comment type="caution">
    <text evidence="2">The sequence shown here is derived from an EMBL/GenBank/DDBJ whole genome shotgun (WGS) entry which is preliminary data.</text>
</comment>
<protein>
    <submittedName>
        <fullName evidence="2">Uncharacterized protein</fullName>
    </submittedName>
</protein>
<evidence type="ECO:0000313" key="1">
    <source>
        <dbReference type="EMBL" id="CAF4268155.1"/>
    </source>
</evidence>
<accession>A0A8S3HGP1</accession>
<feature type="non-terminal residue" evidence="2">
    <location>
        <position position="1"/>
    </location>
</feature>
<gene>
    <name evidence="2" type="ORF">BYL167_LOCUS79255</name>
    <name evidence="1" type="ORF">GIL414_LOCUS24433</name>
</gene>
<sequence>IDRRIVLAILVKDNGSSKFSVDKTMTASETSPTGAIESDTPRKFMIVFVRRIRRSLSLLKQ</sequence>
<dbReference type="Proteomes" id="UP000681967">
    <property type="component" value="Unassembled WGS sequence"/>
</dbReference>
<name>A0A8S3HGP1_9BILA</name>
<evidence type="ECO:0000313" key="3">
    <source>
        <dbReference type="Proteomes" id="UP000681967"/>
    </source>
</evidence>
<proteinExistence type="predicted"/>
<dbReference type="EMBL" id="CAJOBJ010030158">
    <property type="protein sequence ID" value="CAF4268155.1"/>
    <property type="molecule type" value="Genomic_DNA"/>
</dbReference>
<dbReference type="Proteomes" id="UP000681720">
    <property type="component" value="Unassembled WGS sequence"/>
</dbReference>
<reference evidence="2" key="1">
    <citation type="submission" date="2021-02" db="EMBL/GenBank/DDBJ databases">
        <authorList>
            <person name="Nowell W R."/>
        </authorList>
    </citation>
    <scope>NUCLEOTIDE SEQUENCE</scope>
</reference>
<organism evidence="2 3">
    <name type="scientific">Rotaria magnacalcarata</name>
    <dbReference type="NCBI Taxonomy" id="392030"/>
    <lineage>
        <taxon>Eukaryota</taxon>
        <taxon>Metazoa</taxon>
        <taxon>Spiralia</taxon>
        <taxon>Gnathifera</taxon>
        <taxon>Rotifera</taxon>
        <taxon>Eurotatoria</taxon>
        <taxon>Bdelloidea</taxon>
        <taxon>Philodinida</taxon>
        <taxon>Philodinidae</taxon>
        <taxon>Rotaria</taxon>
    </lineage>
</organism>
<evidence type="ECO:0000313" key="2">
    <source>
        <dbReference type="EMBL" id="CAF5182995.1"/>
    </source>
</evidence>
<dbReference type="AlphaFoldDB" id="A0A8S3HGP1"/>
<dbReference type="EMBL" id="CAJOBH010292638">
    <property type="protein sequence ID" value="CAF5182995.1"/>
    <property type="molecule type" value="Genomic_DNA"/>
</dbReference>